<gene>
    <name evidence="1" type="ORF">SAMN05421578_107133</name>
</gene>
<protein>
    <submittedName>
        <fullName evidence="1">Uncharacterized protein</fullName>
    </submittedName>
</protein>
<organism evidence="1 2">
    <name type="scientific">Paenibacillus macquariensis</name>
    <dbReference type="NCBI Taxonomy" id="948756"/>
    <lineage>
        <taxon>Bacteria</taxon>
        <taxon>Bacillati</taxon>
        <taxon>Bacillota</taxon>
        <taxon>Bacilli</taxon>
        <taxon>Bacillales</taxon>
        <taxon>Paenibacillaceae</taxon>
        <taxon>Paenibacillus</taxon>
    </lineage>
</organism>
<accession>A0ABY1K1K7</accession>
<evidence type="ECO:0000313" key="1">
    <source>
        <dbReference type="EMBL" id="SIR12090.1"/>
    </source>
</evidence>
<keyword evidence="2" id="KW-1185">Reference proteome</keyword>
<dbReference type="EMBL" id="FTNK01000007">
    <property type="protein sequence ID" value="SIR12090.1"/>
    <property type="molecule type" value="Genomic_DNA"/>
</dbReference>
<evidence type="ECO:0000313" key="2">
    <source>
        <dbReference type="Proteomes" id="UP000186666"/>
    </source>
</evidence>
<name>A0ABY1K1K7_9BACL</name>
<comment type="caution">
    <text evidence="1">The sequence shown here is derived from an EMBL/GenBank/DDBJ whole genome shotgun (WGS) entry which is preliminary data.</text>
</comment>
<reference evidence="1 2" key="1">
    <citation type="submission" date="2017-01" db="EMBL/GenBank/DDBJ databases">
        <authorList>
            <person name="Varghese N."/>
            <person name="Submissions S."/>
        </authorList>
    </citation>
    <scope>NUCLEOTIDE SEQUENCE [LARGE SCALE GENOMIC DNA]</scope>
    <source>
        <strain evidence="1 2">ATCC 23464</strain>
    </source>
</reference>
<proteinExistence type="predicted"/>
<dbReference type="Proteomes" id="UP000186666">
    <property type="component" value="Unassembled WGS sequence"/>
</dbReference>
<dbReference type="RefSeq" id="WP_068587792.1">
    <property type="nucleotide sequence ID" value="NZ_FTNK01000007.1"/>
</dbReference>
<sequence>MRKSHAEAVMEKLDHRVKVLLKEWAGFSGFSGYKSMDLNDLVQLLNTDGWSTYVDYTNPSIRLVYMEQGDCKREAKFSVDDGEAVRDY</sequence>